<evidence type="ECO:0000313" key="2">
    <source>
        <dbReference type="Proteomes" id="UP000672039"/>
    </source>
</evidence>
<dbReference type="RefSeq" id="WP_210222806.1">
    <property type="nucleotide sequence ID" value="NZ_CP072801.1"/>
</dbReference>
<dbReference type="Gene3D" id="1.10.238.160">
    <property type="match status" value="1"/>
</dbReference>
<dbReference type="SUPFAM" id="SSF46955">
    <property type="entry name" value="Putative DNA-binding domain"/>
    <property type="match status" value="1"/>
</dbReference>
<protein>
    <submittedName>
        <fullName evidence="1">AlpA family phage regulatory protein</fullName>
    </submittedName>
</protein>
<dbReference type="Proteomes" id="UP000672039">
    <property type="component" value="Chromosome"/>
</dbReference>
<dbReference type="EMBL" id="CP072801">
    <property type="protein sequence ID" value="QTR46471.1"/>
    <property type="molecule type" value="Genomic_DNA"/>
</dbReference>
<reference evidence="1 2" key="1">
    <citation type="submission" date="2021-04" db="EMBL/GenBank/DDBJ databases">
        <title>Genomics, taxonomy and metabolism of representatives of sulfur bacteria of the genus Thiothrix: Thiothrix fructosivorans QT, Thiothrix unzii A1T and three new species, Thiothrix subterranea sp. nov., Thiothrix litoralis sp. nov. and 'Candidatus Thiothrix anitrata' sp. nov.</title>
        <authorList>
            <person name="Ravin N.V."/>
            <person name="Smolyakov D."/>
            <person name="Rudenko T.S."/>
            <person name="Mardanov A.V."/>
            <person name="Beletsky A.V."/>
            <person name="Markov N.D."/>
            <person name="Fomenkov A.I."/>
            <person name="Roberts R.J."/>
            <person name="Karnachuk O.V."/>
            <person name="Novikov A."/>
            <person name="Grabovich M.Y."/>
        </authorList>
    </citation>
    <scope>NUCLEOTIDE SEQUENCE [LARGE SCALE GENOMIC DNA]</scope>
    <source>
        <strain evidence="1 2">AS</strain>
    </source>
</reference>
<gene>
    <name evidence="1" type="ORF">J9253_00450</name>
</gene>
<name>A0ABX7WTD4_9GAMM</name>
<evidence type="ECO:0000313" key="1">
    <source>
        <dbReference type="EMBL" id="QTR46471.1"/>
    </source>
</evidence>
<keyword evidence="2" id="KW-1185">Reference proteome</keyword>
<proteinExistence type="predicted"/>
<organism evidence="1 2">
    <name type="scientific">Thiothrix litoralis</name>
    <dbReference type="NCBI Taxonomy" id="2891210"/>
    <lineage>
        <taxon>Bacteria</taxon>
        <taxon>Pseudomonadati</taxon>
        <taxon>Pseudomonadota</taxon>
        <taxon>Gammaproteobacteria</taxon>
        <taxon>Thiotrichales</taxon>
        <taxon>Thiotrichaceae</taxon>
        <taxon>Thiothrix</taxon>
    </lineage>
</organism>
<accession>A0ABX7WTD4</accession>
<dbReference type="Pfam" id="PF05930">
    <property type="entry name" value="Phage_AlpA"/>
    <property type="match status" value="1"/>
</dbReference>
<sequence>MLNIHKPDPAINLDEIKQLTGFSKTTIYDHIKNGKFPAGFLVSSRARRWMLSDVEAWLKSKREQSA</sequence>
<dbReference type="InterPro" id="IPR010260">
    <property type="entry name" value="AlpA"/>
</dbReference>
<dbReference type="InterPro" id="IPR009061">
    <property type="entry name" value="DNA-bd_dom_put_sf"/>
</dbReference>